<keyword evidence="5" id="KW-1185">Reference proteome</keyword>
<accession>A0A813F9V5</accession>
<feature type="chain" id="PRO_5033007250" description="Rab-GAP TBC domain-containing protein" evidence="2">
    <location>
        <begin position="22"/>
        <end position="423"/>
    </location>
</feature>
<feature type="signal peptide" evidence="2">
    <location>
        <begin position="1"/>
        <end position="21"/>
    </location>
</feature>
<gene>
    <name evidence="4" type="ORF">PGLA1383_LOCUS27847</name>
</gene>
<proteinExistence type="predicted"/>
<dbReference type="Pfam" id="PF00566">
    <property type="entry name" value="RabGAP-TBC"/>
    <property type="match status" value="2"/>
</dbReference>
<protein>
    <recommendedName>
        <fullName evidence="3">Rab-GAP TBC domain-containing protein</fullName>
    </recommendedName>
</protein>
<evidence type="ECO:0000313" key="5">
    <source>
        <dbReference type="Proteomes" id="UP000654075"/>
    </source>
</evidence>
<name>A0A813F9V5_POLGL</name>
<dbReference type="EMBL" id="CAJNNV010024498">
    <property type="protein sequence ID" value="CAE8610020.1"/>
    <property type="molecule type" value="Genomic_DNA"/>
</dbReference>
<feature type="domain" description="Rab-GAP TBC" evidence="3">
    <location>
        <begin position="2"/>
        <end position="288"/>
    </location>
</feature>
<dbReference type="OrthoDB" id="27140at2759"/>
<dbReference type="PANTHER" id="PTHR22957">
    <property type="entry name" value="TBC1 DOMAIN FAMILY MEMBER GTPASE-ACTIVATING PROTEIN"/>
    <property type="match status" value="1"/>
</dbReference>
<keyword evidence="2" id="KW-0732">Signal</keyword>
<keyword evidence="1" id="KW-0343">GTPase activation</keyword>
<comment type="caution">
    <text evidence="4">The sequence shown here is derived from an EMBL/GenBank/DDBJ whole genome shotgun (WGS) entry which is preliminary data.</text>
</comment>
<feature type="non-terminal residue" evidence="4">
    <location>
        <position position="423"/>
    </location>
</feature>
<reference evidence="4" key="1">
    <citation type="submission" date="2021-02" db="EMBL/GenBank/DDBJ databases">
        <authorList>
            <person name="Dougan E. K."/>
            <person name="Rhodes N."/>
            <person name="Thang M."/>
            <person name="Chan C."/>
        </authorList>
    </citation>
    <scope>NUCLEOTIDE SEQUENCE</scope>
</reference>
<dbReference type="OMA" id="YEVRSAN"/>
<dbReference type="InterPro" id="IPR035969">
    <property type="entry name" value="Rab-GAP_TBC_sf"/>
</dbReference>
<dbReference type="Proteomes" id="UP000654075">
    <property type="component" value="Unassembled WGS sequence"/>
</dbReference>
<evidence type="ECO:0000256" key="2">
    <source>
        <dbReference type="SAM" id="SignalP"/>
    </source>
</evidence>
<dbReference type="SMART" id="SM00164">
    <property type="entry name" value="TBC"/>
    <property type="match status" value="1"/>
</dbReference>
<dbReference type="AlphaFoldDB" id="A0A813F9V5"/>
<dbReference type="PROSITE" id="PS50086">
    <property type="entry name" value="TBC_RABGAP"/>
    <property type="match status" value="1"/>
</dbReference>
<organism evidence="4 5">
    <name type="scientific">Polarella glacialis</name>
    <name type="common">Dinoflagellate</name>
    <dbReference type="NCBI Taxonomy" id="89957"/>
    <lineage>
        <taxon>Eukaryota</taxon>
        <taxon>Sar</taxon>
        <taxon>Alveolata</taxon>
        <taxon>Dinophyceae</taxon>
        <taxon>Suessiales</taxon>
        <taxon>Suessiaceae</taxon>
        <taxon>Polarella</taxon>
    </lineage>
</organism>
<dbReference type="InterPro" id="IPR000195">
    <property type="entry name" value="Rab-GAP-TBC_dom"/>
</dbReference>
<dbReference type="Gene3D" id="1.10.472.80">
    <property type="entry name" value="Ypt/Rab-GAP domain of gyp1p, domain 3"/>
    <property type="match status" value="1"/>
</dbReference>
<evidence type="ECO:0000313" key="4">
    <source>
        <dbReference type="EMBL" id="CAE8610020.1"/>
    </source>
</evidence>
<dbReference type="PANTHER" id="PTHR22957:SF337">
    <property type="entry name" value="TBC1 DOMAIN FAMILY MEMBER 5"/>
    <property type="match status" value="1"/>
</dbReference>
<dbReference type="Gene3D" id="1.10.8.270">
    <property type="entry name" value="putative rabgap domain of human tbc1 domain family member 14 like domains"/>
    <property type="match status" value="1"/>
</dbReference>
<dbReference type="SUPFAM" id="SSF47923">
    <property type="entry name" value="Ypt/Rab-GAP domain of gyp1p"/>
    <property type="match status" value="2"/>
</dbReference>
<evidence type="ECO:0000259" key="3">
    <source>
        <dbReference type="PROSITE" id="PS50086"/>
    </source>
</evidence>
<evidence type="ECO:0000256" key="1">
    <source>
        <dbReference type="ARBA" id="ARBA00022468"/>
    </source>
</evidence>
<dbReference type="GO" id="GO:0005096">
    <property type="term" value="F:GTPase activator activity"/>
    <property type="evidence" value="ECO:0007669"/>
    <property type="project" value="UniProtKB-KW"/>
</dbReference>
<sequence>VGELRCLRRLAWARLLGAVSGDSLEQWADQMDEHRRHYNNLVENFKKETNVKAHDPNLCNPLSRNSNNPFLKIQVNEDLLREIWKDVERTFPECEFLSSAESRKVLQRMLFHWCRSMNPSSNASDSYRQGMNELVAVIFSVVKQGEYAGGSWESAEALGTRLCGSGHNEADAYILFSRLMDHGLRAMFMNSGRASARPSKSPIGDLPRSFFSGRGPAEQGPPGSAILARCQFIFDQVLHCMDEDLHTHLKKLEIEPQVFLLRWLRLLFCREFELEETYLLWDGLFATAGRPAPPGALQYAQCTGAPAEAAVVREAAEASAALPLVDFTAVALLRTMRGELLSLDQTDCLRRLLSGCAANDATHLVDTARKLQAAGGAPVQRNLSARRRLCFDRHQQLRLKAKRQACRLRLRSWRTPFEESRSS</sequence>